<feature type="non-terminal residue" evidence="1">
    <location>
        <position position="53"/>
    </location>
</feature>
<dbReference type="OrthoDB" id="442904at2759"/>
<dbReference type="AlphaFoldDB" id="A0A812TKJ7"/>
<keyword evidence="2" id="KW-1185">Reference proteome</keyword>
<protein>
    <submittedName>
        <fullName evidence="1">URA2 protein</fullName>
    </submittedName>
</protein>
<evidence type="ECO:0000313" key="2">
    <source>
        <dbReference type="Proteomes" id="UP000601435"/>
    </source>
</evidence>
<reference evidence="1" key="1">
    <citation type="submission" date="2021-02" db="EMBL/GenBank/DDBJ databases">
        <authorList>
            <person name="Dougan E. K."/>
            <person name="Rhodes N."/>
            <person name="Thang M."/>
            <person name="Chan C."/>
        </authorList>
    </citation>
    <scope>NUCLEOTIDE SEQUENCE</scope>
</reference>
<dbReference type="Proteomes" id="UP000601435">
    <property type="component" value="Unassembled WGS sequence"/>
</dbReference>
<dbReference type="EMBL" id="CAJNJA010025110">
    <property type="protein sequence ID" value="CAE7537491.1"/>
    <property type="molecule type" value="Genomic_DNA"/>
</dbReference>
<evidence type="ECO:0000313" key="1">
    <source>
        <dbReference type="EMBL" id="CAE7537491.1"/>
    </source>
</evidence>
<sequence>DLRNLNVISLPFTCLLPLPSRAPAPGEKAVFVGEDPALDGWPCSCGPQGQPWT</sequence>
<name>A0A812TKJ7_9DINO</name>
<organism evidence="1 2">
    <name type="scientific">Symbiodinium necroappetens</name>
    <dbReference type="NCBI Taxonomy" id="1628268"/>
    <lineage>
        <taxon>Eukaryota</taxon>
        <taxon>Sar</taxon>
        <taxon>Alveolata</taxon>
        <taxon>Dinophyceae</taxon>
        <taxon>Suessiales</taxon>
        <taxon>Symbiodiniaceae</taxon>
        <taxon>Symbiodinium</taxon>
    </lineage>
</organism>
<accession>A0A812TKJ7</accession>
<proteinExistence type="predicted"/>
<gene>
    <name evidence="1" type="primary">URA2</name>
    <name evidence="1" type="ORF">SNEC2469_LOCUS15467</name>
</gene>
<feature type="non-terminal residue" evidence="1">
    <location>
        <position position="1"/>
    </location>
</feature>
<comment type="caution">
    <text evidence="1">The sequence shown here is derived from an EMBL/GenBank/DDBJ whole genome shotgun (WGS) entry which is preliminary data.</text>
</comment>